<feature type="compositionally biased region" description="Low complexity" evidence="2">
    <location>
        <begin position="839"/>
        <end position="870"/>
    </location>
</feature>
<evidence type="ECO:0000313" key="7">
    <source>
        <dbReference type="WBParaSite" id="BXY_1407500.1"/>
    </source>
</evidence>
<feature type="compositionally biased region" description="Polar residues" evidence="2">
    <location>
        <begin position="480"/>
        <end position="492"/>
    </location>
</feature>
<feature type="compositionally biased region" description="Basic and acidic residues" evidence="2">
    <location>
        <begin position="253"/>
        <end position="275"/>
    </location>
</feature>
<dbReference type="Proteomes" id="UP000659654">
    <property type="component" value="Unassembled WGS sequence"/>
</dbReference>
<dbReference type="PANTHER" id="PTHR14038">
    <property type="entry name" value="BAT2 HLA-B-ASSOCIATED TRANSCRIPT 2"/>
    <property type="match status" value="1"/>
</dbReference>
<evidence type="ECO:0000313" key="5">
    <source>
        <dbReference type="Proteomes" id="UP000095284"/>
    </source>
</evidence>
<organism evidence="5 7">
    <name type="scientific">Bursaphelenchus xylophilus</name>
    <name type="common">Pinewood nematode worm</name>
    <name type="synonym">Aphelenchoides xylophilus</name>
    <dbReference type="NCBI Taxonomy" id="6326"/>
    <lineage>
        <taxon>Eukaryota</taxon>
        <taxon>Metazoa</taxon>
        <taxon>Ecdysozoa</taxon>
        <taxon>Nematoda</taxon>
        <taxon>Chromadorea</taxon>
        <taxon>Rhabditida</taxon>
        <taxon>Tylenchina</taxon>
        <taxon>Tylenchomorpha</taxon>
        <taxon>Aphelenchoidea</taxon>
        <taxon>Aphelenchoididae</taxon>
        <taxon>Bursaphelenchus</taxon>
    </lineage>
</organism>
<dbReference type="eggNOG" id="KOG4817">
    <property type="taxonomic scope" value="Eukaryota"/>
</dbReference>
<feature type="domain" description="BAT2 N-terminal" evidence="3">
    <location>
        <begin position="14"/>
        <end position="143"/>
    </location>
</feature>
<evidence type="ECO:0000256" key="2">
    <source>
        <dbReference type="SAM" id="MobiDB-lite"/>
    </source>
</evidence>
<accession>A0A1I7SLZ2</accession>
<feature type="compositionally biased region" description="Low complexity" evidence="2">
    <location>
        <begin position="22"/>
        <end position="34"/>
    </location>
</feature>
<proteinExistence type="predicted"/>
<dbReference type="Proteomes" id="UP000095284">
    <property type="component" value="Unplaced"/>
</dbReference>
<feature type="region of interest" description="Disordered" evidence="2">
    <location>
        <begin position="628"/>
        <end position="918"/>
    </location>
</feature>
<dbReference type="SMR" id="A0A1I7SLZ2"/>
<dbReference type="Proteomes" id="UP000582659">
    <property type="component" value="Unassembled WGS sequence"/>
</dbReference>
<dbReference type="WBParaSite" id="BXY_1407500.1">
    <property type="protein sequence ID" value="BXY_1407500.1"/>
    <property type="gene ID" value="BXY_1407500"/>
</dbReference>
<dbReference type="PANTHER" id="PTHR14038:SF0">
    <property type="entry name" value="LP18708P"/>
    <property type="match status" value="1"/>
</dbReference>
<evidence type="ECO:0000259" key="3">
    <source>
        <dbReference type="Pfam" id="PF07001"/>
    </source>
</evidence>
<evidence type="ECO:0000256" key="1">
    <source>
        <dbReference type="ARBA" id="ARBA00022553"/>
    </source>
</evidence>
<feature type="region of interest" description="Disordered" evidence="2">
    <location>
        <begin position="1"/>
        <end position="492"/>
    </location>
</feature>
<dbReference type="OrthoDB" id="1939715at2759"/>
<dbReference type="EMBL" id="CAJFDI010000006">
    <property type="protein sequence ID" value="CAD5234253.1"/>
    <property type="molecule type" value="Genomic_DNA"/>
</dbReference>
<feature type="compositionally biased region" description="Basic and acidic residues" evidence="2">
    <location>
        <begin position="599"/>
        <end position="609"/>
    </location>
</feature>
<feature type="compositionally biased region" description="Polar residues" evidence="2">
    <location>
        <begin position="890"/>
        <end position="900"/>
    </location>
</feature>
<feature type="region of interest" description="Disordered" evidence="2">
    <location>
        <begin position="1390"/>
        <end position="1441"/>
    </location>
</feature>
<keyword evidence="1" id="KW-0597">Phosphoprotein</keyword>
<sequence length="1451" mass="162462">MSSWGVTGAAKPRSHNVNSVYAGRNNASGRAAGSVKNGLQVLGKTSTIVRRMPPPATLPSLKSEIGQDPSVIIVPQGGQGWNKPADTSDNKNSENQSNSPDLRPNWAKSAANGQAAPVEKVKPNPAHSLRVGKAAGNAATNSREFPPLAAAVGTSPTKSTPPSTTGALTASNDLSKSSRQPSSKADESADKIVNIPPPQSTGSGYIGASTAPRSNVDRKIPDRYIGAPEGSRPSNQPNKRYDFRQKLAQLSMDSKEKSEERQLAQKVVEPVHEIHQTSPQPAVQTPQPEPYPVHAQPLQPQGGRSQDVRRLYSQPQEPMEEPSHEGWGRPLQDEYSKPRQDFYQPQPLTSGHGDSGYQKPPRYDEPNNWEDAARWGPPPPDRRPRQSSYRAEDEWYPRNEGNGYHGNEYAGKYDNGGFQGRNRPVSNSYSDEFDAYGMYGNERRTKRRSENGDDNQNRYHRDMNRDREPTREMNEYFEGQKSQGYNRNQAQQPVYRMLKRNDEKSAEYFSTRSNLSSMTEEESAETLSQLTRFGRPVKHGQYEQRQSQESLNRFNKAPGAGKPQNQKEVHQKESRPQVPAENVWKKRMEEQQQQQVQKQQEEKHTWGEAKHTRKFDYHFPVMEKDEATGWDDVNEGNGYHEDHDQRREQRNRRPQKPQAPVQRPRMAPEQNRKPVGNRQKKRNEPEDNFSNMGEFHAEDYTITEVAPPRPFQNNFEDGFASVDMMEQETKEKKQRRTPNEEGPRPLKPQRGAPVNKSWRDSKPRRTPEESSDNADKRKSGGNRSQNQRGPRREYNRGNRNDEDEELEETHSNGSDARRFDNSTGSKKSIQRPSKPRPKPSQSKPQIQSEVSKPQTPTSSSQQPRPQNQKNAKPASPTSQNNVAFGKSNDENNSPQLSKNAKLNARENRRPAKEAGTVRYGLAGVDLNNASVFVIDNQPEQSTDGQSESGEFEEVLSRKAKKQRQEQQRQEEERVSKEKARLERQEQQKKCKQKDEKSKKQPKKKEEIRKRKDSEAKSTNDSFSPVSATDSGCIAVSSTSHVSGESGPEVSLSGLTKSSVWNDPGIITTSPLQHDFRQNIPAPIARPTSKTKDNVPLELTRESEALLYNNAIPEPDFDFRAGQISPKASYINDDHAAELQKKVSKVKDIWPGEDTAYLHNDLLPKEDITRATDLNGAMDTDRDRHIDHRSIPQRQLSESQSSLNSPAFLAQSNGFSSHYSFLPSNSQPFGHQLANSPPSQLAQNFLAPRNYVEPNYFGPTQTDWSNMELMNGLASPSPIQYFNNTQMNVSPAQRFQQPPSTNFRPTSRLINTQTPQPAMNTSVPPPNMNIAKHPVPMVPFNGQLTHHIPMGPFVPPPPVSQVDFSVPPPPPSSVGVVGGHRQQMACNQVNGQRNNSGGRTGMFNGGPPPMFRNGQRRSSHNSGGMGPTPSPGLPTHLTWNPSMNGAGTFGLF</sequence>
<gene>
    <name evidence="4" type="ORF">BXYJ_LOCUS14344</name>
</gene>
<feature type="compositionally biased region" description="Polar residues" evidence="2">
    <location>
        <begin position="937"/>
        <end position="948"/>
    </location>
</feature>
<feature type="compositionally biased region" description="Basic and acidic residues" evidence="2">
    <location>
        <begin position="903"/>
        <end position="912"/>
    </location>
</feature>
<feature type="compositionally biased region" description="Low complexity" evidence="2">
    <location>
        <begin position="154"/>
        <end position="165"/>
    </location>
</feature>
<dbReference type="EMBL" id="CAJFCV020000006">
    <property type="protein sequence ID" value="CAG9129939.1"/>
    <property type="molecule type" value="Genomic_DNA"/>
</dbReference>
<feature type="compositionally biased region" description="Polar residues" evidence="2">
    <location>
        <begin position="166"/>
        <end position="183"/>
    </location>
</feature>
<reference evidence="4" key="2">
    <citation type="submission" date="2020-09" db="EMBL/GenBank/DDBJ databases">
        <authorList>
            <person name="Kikuchi T."/>
        </authorList>
    </citation>
    <scope>NUCLEOTIDE SEQUENCE</scope>
    <source>
        <strain evidence="4">Ka4C1</strain>
    </source>
</reference>
<feature type="compositionally biased region" description="Polar residues" evidence="2">
    <location>
        <begin position="276"/>
        <end position="286"/>
    </location>
</feature>
<feature type="compositionally biased region" description="Polar residues" evidence="2">
    <location>
        <begin position="543"/>
        <end position="553"/>
    </location>
</feature>
<feature type="compositionally biased region" description="Basic and acidic residues" evidence="2">
    <location>
        <begin position="727"/>
        <end position="744"/>
    </location>
</feature>
<dbReference type="GO" id="GO:0030154">
    <property type="term" value="P:cell differentiation"/>
    <property type="evidence" value="ECO:0007669"/>
    <property type="project" value="TreeGrafter"/>
</dbReference>
<dbReference type="InterPro" id="IPR009738">
    <property type="entry name" value="BAT2_N"/>
</dbReference>
<evidence type="ECO:0000313" key="6">
    <source>
        <dbReference type="Proteomes" id="UP000659654"/>
    </source>
</evidence>
<feature type="region of interest" description="Disordered" evidence="2">
    <location>
        <begin position="507"/>
        <end position="609"/>
    </location>
</feature>
<feature type="compositionally biased region" description="Polar residues" evidence="2">
    <location>
        <begin position="508"/>
        <end position="518"/>
    </location>
</feature>
<feature type="compositionally biased region" description="Basic and acidic residues" evidence="2">
    <location>
        <begin position="962"/>
        <end position="1017"/>
    </location>
</feature>
<feature type="compositionally biased region" description="Basic and acidic residues" evidence="2">
    <location>
        <begin position="565"/>
        <end position="575"/>
    </location>
</feature>
<name>A0A1I7SLZ2_BURXY</name>
<feature type="compositionally biased region" description="Polar residues" evidence="2">
    <location>
        <begin position="1018"/>
        <end position="1030"/>
    </location>
</feature>
<feature type="compositionally biased region" description="Basic and acidic residues" evidence="2">
    <location>
        <begin position="448"/>
        <end position="474"/>
    </location>
</feature>
<feature type="compositionally biased region" description="Basic and acidic residues" evidence="2">
    <location>
        <begin position="321"/>
        <end position="340"/>
    </location>
</feature>
<feature type="compositionally biased region" description="Basic and acidic residues" evidence="2">
    <location>
        <begin position="380"/>
        <end position="397"/>
    </location>
</feature>
<dbReference type="InterPro" id="IPR033184">
    <property type="entry name" value="PRRC2"/>
</dbReference>
<reference evidence="7" key="1">
    <citation type="submission" date="2016-11" db="UniProtKB">
        <authorList>
            <consortium name="WormBaseParasite"/>
        </authorList>
    </citation>
    <scope>IDENTIFICATION</scope>
</reference>
<feature type="region of interest" description="Disordered" evidence="2">
    <location>
        <begin position="934"/>
        <end position="1030"/>
    </location>
</feature>
<feature type="compositionally biased region" description="Basic and acidic residues" evidence="2">
    <location>
        <begin position="757"/>
        <end position="778"/>
    </location>
</feature>
<dbReference type="Pfam" id="PF07001">
    <property type="entry name" value="BAT2_N"/>
    <property type="match status" value="1"/>
</dbReference>
<keyword evidence="6" id="KW-1185">Reference proteome</keyword>
<feature type="compositionally biased region" description="Basic and acidic residues" evidence="2">
    <location>
        <begin position="790"/>
        <end position="800"/>
    </location>
</feature>
<feature type="compositionally biased region" description="Basic and acidic residues" evidence="2">
    <location>
        <begin position="638"/>
        <end position="648"/>
    </location>
</feature>
<evidence type="ECO:0000313" key="4">
    <source>
        <dbReference type="EMBL" id="CAD5234253.1"/>
    </source>
</evidence>
<protein>
    <submittedName>
        <fullName evidence="4">(pine wood nematode) hypothetical protein</fullName>
    </submittedName>
    <submittedName>
        <fullName evidence="7">BAT2_N domain-containing protein</fullName>
    </submittedName>
</protein>